<dbReference type="Pfam" id="PF24277">
    <property type="entry name" value="DmsR_N"/>
    <property type="match status" value="1"/>
</dbReference>
<name>A0A1I3MV70_9EURY</name>
<evidence type="ECO:0000256" key="1">
    <source>
        <dbReference type="ARBA" id="ARBA00023015"/>
    </source>
</evidence>
<dbReference type="EMBL" id="FORO01000011">
    <property type="protein sequence ID" value="SFJ00849.1"/>
    <property type="molecule type" value="Genomic_DNA"/>
</dbReference>
<evidence type="ECO:0000256" key="2">
    <source>
        <dbReference type="ARBA" id="ARBA00023163"/>
    </source>
</evidence>
<proteinExistence type="predicted"/>
<keyword evidence="2" id="KW-0804">Transcription</keyword>
<dbReference type="OrthoDB" id="51502at2157"/>
<sequence length="205" mass="22685">MSVRKEDRSTKESDGQRKLRAEIGITTGDCRCPLEKIDSSSLISHKILNDTCHILVSEEPGESCPKQVETQLSSHCLCTAFIDHNCVPIPETAHDDYVVISTYLSDRSVLKSVISDLREIADDVSLKRLSTPGDSATSDLRSVDLSLLTRCEQHTLTVAIESGYYCSPRKISFDELSSELEVSKSTLSQRLSAAESKLLLDLLEH</sequence>
<dbReference type="AlphaFoldDB" id="A0A1I3MV70"/>
<reference evidence="5 6" key="1">
    <citation type="submission" date="2016-10" db="EMBL/GenBank/DDBJ databases">
        <authorList>
            <person name="de Groot N.N."/>
        </authorList>
    </citation>
    <scope>NUCLEOTIDE SEQUENCE [LARGE SCALE GENOMIC DNA]</scope>
    <source>
        <strain evidence="5 6">SP2</strain>
    </source>
</reference>
<dbReference type="Proteomes" id="UP000182829">
    <property type="component" value="Unassembled WGS sequence"/>
</dbReference>
<dbReference type="OMA" id="AFSEVGC"/>
<dbReference type="PANTHER" id="PTHR34236:SF1">
    <property type="entry name" value="DIMETHYL SULFOXIDE REDUCTASE TRANSCRIPTIONAL ACTIVATOR"/>
    <property type="match status" value="1"/>
</dbReference>
<dbReference type="Pfam" id="PF04967">
    <property type="entry name" value="HTH_10"/>
    <property type="match status" value="1"/>
</dbReference>
<dbReference type="PANTHER" id="PTHR34236">
    <property type="entry name" value="DIMETHYL SULFOXIDE REDUCTASE TRANSCRIPTIONAL ACTIVATOR"/>
    <property type="match status" value="1"/>
</dbReference>
<feature type="domain" description="DmsR-like N-terminal" evidence="4">
    <location>
        <begin position="68"/>
        <end position="130"/>
    </location>
</feature>
<evidence type="ECO:0000313" key="6">
    <source>
        <dbReference type="Proteomes" id="UP000182829"/>
    </source>
</evidence>
<feature type="domain" description="HTH bat-type" evidence="3">
    <location>
        <begin position="148"/>
        <end position="199"/>
    </location>
</feature>
<accession>A0A1I3MV70</accession>
<organism evidence="5 6">
    <name type="scientific">Natronobacterium gregoryi</name>
    <dbReference type="NCBI Taxonomy" id="44930"/>
    <lineage>
        <taxon>Archaea</taxon>
        <taxon>Methanobacteriati</taxon>
        <taxon>Methanobacteriota</taxon>
        <taxon>Stenosarchaea group</taxon>
        <taxon>Halobacteria</taxon>
        <taxon>Halobacteriales</taxon>
        <taxon>Natrialbaceae</taxon>
        <taxon>Natronobacterium</taxon>
    </lineage>
</organism>
<gene>
    <name evidence="5" type="ORF">SAMN05443661_11145</name>
</gene>
<protein>
    <submittedName>
        <fullName evidence="5">HTH DNA binding domain-containing protein</fullName>
    </submittedName>
</protein>
<dbReference type="InterPro" id="IPR056433">
    <property type="entry name" value="DmsR-like_N"/>
</dbReference>
<keyword evidence="1" id="KW-0805">Transcription regulation</keyword>
<dbReference type="InterPro" id="IPR007050">
    <property type="entry name" value="HTH_bacterioopsin"/>
</dbReference>
<evidence type="ECO:0000313" key="5">
    <source>
        <dbReference type="EMBL" id="SFJ00849.1"/>
    </source>
</evidence>
<evidence type="ECO:0000259" key="3">
    <source>
        <dbReference type="Pfam" id="PF04967"/>
    </source>
</evidence>
<evidence type="ECO:0000259" key="4">
    <source>
        <dbReference type="Pfam" id="PF24277"/>
    </source>
</evidence>
<dbReference type="GeneID" id="14208383"/>
<dbReference type="RefSeq" id="WP_005579659.1">
    <property type="nucleotide sequence ID" value="NZ_FORO01000011.1"/>
</dbReference>